<keyword evidence="1" id="KW-1133">Transmembrane helix</keyword>
<comment type="caution">
    <text evidence="2">The sequence shown here is derived from an EMBL/GenBank/DDBJ whole genome shotgun (WGS) entry which is preliminary data.</text>
</comment>
<evidence type="ECO:0000313" key="2">
    <source>
        <dbReference type="EMBL" id="KAH3680064.1"/>
    </source>
</evidence>
<reference evidence="2" key="2">
    <citation type="submission" date="2021-01" db="EMBL/GenBank/DDBJ databases">
        <authorList>
            <person name="Schikora-Tamarit M.A."/>
        </authorList>
    </citation>
    <scope>NUCLEOTIDE SEQUENCE</scope>
    <source>
        <strain evidence="2">CBS2887</strain>
    </source>
</reference>
<dbReference type="Proteomes" id="UP000774326">
    <property type="component" value="Unassembled WGS sequence"/>
</dbReference>
<name>A0A9P8PZD2_WICPI</name>
<protein>
    <submittedName>
        <fullName evidence="2">Uncharacterized protein</fullName>
    </submittedName>
</protein>
<keyword evidence="3" id="KW-1185">Reference proteome</keyword>
<evidence type="ECO:0000256" key="1">
    <source>
        <dbReference type="SAM" id="Phobius"/>
    </source>
</evidence>
<keyword evidence="1" id="KW-0812">Transmembrane</keyword>
<accession>A0A9P8PZD2</accession>
<sequence>MSAITGSGGHLLMLLMLMVLLSMMLVRVRSKQLGIALTERSCEAVEIVQDIQIVVLLWSQSVEYFTIIVLLSVTGAKVRVLGSSIEHIVHVVAVVVAVHLRQSKTVGAAAGRRRRRIVHWIQQIEEHIVMFVRETCCGCTGG</sequence>
<gene>
    <name evidence="2" type="ORF">WICPIJ_008401</name>
</gene>
<keyword evidence="1" id="KW-0472">Membrane</keyword>
<evidence type="ECO:0000313" key="3">
    <source>
        <dbReference type="Proteomes" id="UP000774326"/>
    </source>
</evidence>
<dbReference type="AlphaFoldDB" id="A0A9P8PZD2"/>
<reference evidence="2" key="1">
    <citation type="journal article" date="2021" name="Open Biol.">
        <title>Shared evolutionary footprints suggest mitochondrial oxidative damage underlies multiple complex I losses in fungi.</title>
        <authorList>
            <person name="Schikora-Tamarit M.A."/>
            <person name="Marcet-Houben M."/>
            <person name="Nosek J."/>
            <person name="Gabaldon T."/>
        </authorList>
    </citation>
    <scope>NUCLEOTIDE SEQUENCE</scope>
    <source>
        <strain evidence="2">CBS2887</strain>
    </source>
</reference>
<dbReference type="EMBL" id="JAEUBG010004786">
    <property type="protein sequence ID" value="KAH3680064.1"/>
    <property type="molecule type" value="Genomic_DNA"/>
</dbReference>
<feature type="transmembrane region" description="Helical" evidence="1">
    <location>
        <begin position="6"/>
        <end position="26"/>
    </location>
</feature>
<proteinExistence type="predicted"/>
<organism evidence="2 3">
    <name type="scientific">Wickerhamomyces pijperi</name>
    <name type="common">Yeast</name>
    <name type="synonym">Pichia pijperi</name>
    <dbReference type="NCBI Taxonomy" id="599730"/>
    <lineage>
        <taxon>Eukaryota</taxon>
        <taxon>Fungi</taxon>
        <taxon>Dikarya</taxon>
        <taxon>Ascomycota</taxon>
        <taxon>Saccharomycotina</taxon>
        <taxon>Saccharomycetes</taxon>
        <taxon>Phaffomycetales</taxon>
        <taxon>Wickerhamomycetaceae</taxon>
        <taxon>Wickerhamomyces</taxon>
    </lineage>
</organism>